<dbReference type="PANTHER" id="PTHR12684:SF2">
    <property type="entry name" value="TRNA 2'-PHOSPHOTRANSFERASE 1"/>
    <property type="match status" value="1"/>
</dbReference>
<comment type="similarity">
    <text evidence="1 5">Belongs to the KptA/TPT1 family.</text>
</comment>
<dbReference type="InterPro" id="IPR042081">
    <property type="entry name" value="RNA_2'-PTrans_C"/>
</dbReference>
<gene>
    <name evidence="5 6" type="primary">kptA</name>
    <name evidence="6" type="ORF">GCM10010961_16610</name>
</gene>
<dbReference type="InterPro" id="IPR002745">
    <property type="entry name" value="Ptrans_KptA/Tpt1"/>
</dbReference>
<sequence length="176" mass="19645">MNRDLKDTSKFLSYILRHKPDAIGLDLDPEGWANIEELIAKSDISLDLDTLREVVSTSDKKRFAISADGLFIRANQGHSIAVNLGLEPVEPPEFLYHGTATRFLESIRDQGLLPQNRQYVHLSADQSTATKVGQRHGKPVVLTIPALQMHQQGHKFFLAPNGVWLTENVPPKVISD</sequence>
<dbReference type="Proteomes" id="UP000611500">
    <property type="component" value="Unassembled WGS sequence"/>
</dbReference>
<evidence type="ECO:0000256" key="1">
    <source>
        <dbReference type="ARBA" id="ARBA00009836"/>
    </source>
</evidence>
<evidence type="ECO:0000313" key="7">
    <source>
        <dbReference type="Proteomes" id="UP000611500"/>
    </source>
</evidence>
<dbReference type="Gene3D" id="3.20.170.30">
    <property type="match status" value="1"/>
</dbReference>
<reference evidence="6" key="1">
    <citation type="journal article" date="2014" name="Int. J. Syst. Evol. Microbiol.">
        <title>Complete genome sequence of Corynebacterium casei LMG S-19264T (=DSM 44701T), isolated from a smear-ripened cheese.</title>
        <authorList>
            <consortium name="US DOE Joint Genome Institute (JGI-PGF)"/>
            <person name="Walter F."/>
            <person name="Albersmeier A."/>
            <person name="Kalinowski J."/>
            <person name="Ruckert C."/>
        </authorList>
    </citation>
    <scope>NUCLEOTIDE SEQUENCE</scope>
    <source>
        <strain evidence="6">CGMCC 1.7081</strain>
    </source>
</reference>
<reference evidence="6" key="2">
    <citation type="submission" date="2020-09" db="EMBL/GenBank/DDBJ databases">
        <authorList>
            <person name="Sun Q."/>
            <person name="Zhou Y."/>
        </authorList>
    </citation>
    <scope>NUCLEOTIDE SEQUENCE</scope>
    <source>
        <strain evidence="6">CGMCC 1.7081</strain>
    </source>
</reference>
<dbReference type="RefSeq" id="WP_028093138.1">
    <property type="nucleotide sequence ID" value="NZ_BNAP01000004.1"/>
</dbReference>
<evidence type="ECO:0000256" key="2">
    <source>
        <dbReference type="ARBA" id="ARBA00022679"/>
    </source>
</evidence>
<dbReference type="EC" id="2.7.1.-" evidence="5"/>
<dbReference type="PANTHER" id="PTHR12684">
    <property type="entry name" value="PUTATIVE PHOSPHOTRANSFERASE"/>
    <property type="match status" value="1"/>
</dbReference>
<dbReference type="GO" id="GO:0000215">
    <property type="term" value="F:tRNA 2'-phosphotransferase activity"/>
    <property type="evidence" value="ECO:0007669"/>
    <property type="project" value="TreeGrafter"/>
</dbReference>
<evidence type="ECO:0000256" key="4">
    <source>
        <dbReference type="ARBA" id="ARBA00025212"/>
    </source>
</evidence>
<accession>A0A8J3H7T4</accession>
<dbReference type="SUPFAM" id="SSF56399">
    <property type="entry name" value="ADP-ribosylation"/>
    <property type="match status" value="1"/>
</dbReference>
<dbReference type="GO" id="GO:0003950">
    <property type="term" value="F:NAD+ poly-ADP-ribosyltransferase activity"/>
    <property type="evidence" value="ECO:0007669"/>
    <property type="project" value="InterPro"/>
</dbReference>
<comment type="function">
    <text evidence="4 5">Removes the 2'-phosphate from RNA via an intermediate in which the phosphate is ADP-ribosylated by NAD followed by a presumed transesterification to release the RNA and generate ADP-ribose 1''-2''-cyclic phosphate (APPR&gt;P). May function as an ADP-ribosylase.</text>
</comment>
<keyword evidence="7" id="KW-1185">Reference proteome</keyword>
<keyword evidence="3 5" id="KW-0520">NAD</keyword>
<comment type="caution">
    <text evidence="6">The sequence shown here is derived from an EMBL/GenBank/DDBJ whole genome shotgun (WGS) entry which is preliminary data.</text>
</comment>
<dbReference type="GO" id="GO:0006388">
    <property type="term" value="P:tRNA splicing, via endonucleolytic cleavage and ligation"/>
    <property type="evidence" value="ECO:0007669"/>
    <property type="project" value="UniProtKB-UniRule"/>
</dbReference>
<keyword evidence="2 5" id="KW-0808">Transferase</keyword>
<dbReference type="Gene3D" id="1.10.10.970">
    <property type="entry name" value="RNA 2'-phosphotransferase, Tpt1/KptA family, N-terminal domain"/>
    <property type="match status" value="1"/>
</dbReference>
<dbReference type="EMBL" id="BNAP01000004">
    <property type="protein sequence ID" value="GHG87815.1"/>
    <property type="molecule type" value="Genomic_DNA"/>
</dbReference>
<dbReference type="InterPro" id="IPR042080">
    <property type="entry name" value="RNA_2'-PTrans_N"/>
</dbReference>
<evidence type="ECO:0000256" key="3">
    <source>
        <dbReference type="ARBA" id="ARBA00023027"/>
    </source>
</evidence>
<dbReference type="HAMAP" id="MF_00299">
    <property type="entry name" value="KptA"/>
    <property type="match status" value="1"/>
</dbReference>
<name>A0A8J3H7T4_9RHOB</name>
<dbReference type="Pfam" id="PF01885">
    <property type="entry name" value="PTS_2-RNA"/>
    <property type="match status" value="1"/>
</dbReference>
<protein>
    <recommendedName>
        <fullName evidence="5">Probable RNA 2'-phosphotransferase</fullName>
        <ecNumber evidence="5">2.7.1.-</ecNumber>
    </recommendedName>
</protein>
<dbReference type="AlphaFoldDB" id="A0A8J3H7T4"/>
<evidence type="ECO:0000256" key="5">
    <source>
        <dbReference type="HAMAP-Rule" id="MF_00299"/>
    </source>
</evidence>
<dbReference type="NCBIfam" id="NF002014">
    <property type="entry name" value="PRK00819.1-4"/>
    <property type="match status" value="1"/>
</dbReference>
<proteinExistence type="inferred from homology"/>
<organism evidence="6 7">
    <name type="scientific">Pseudodonghicola xiamenensis</name>
    <dbReference type="NCBI Taxonomy" id="337702"/>
    <lineage>
        <taxon>Bacteria</taxon>
        <taxon>Pseudomonadati</taxon>
        <taxon>Pseudomonadota</taxon>
        <taxon>Alphaproteobacteria</taxon>
        <taxon>Rhodobacterales</taxon>
        <taxon>Paracoccaceae</taxon>
        <taxon>Pseudodonghicola</taxon>
    </lineage>
</organism>
<dbReference type="InterPro" id="IPR022928">
    <property type="entry name" value="RNA_2'-PTrans_KptA"/>
</dbReference>
<evidence type="ECO:0000313" key="6">
    <source>
        <dbReference type="EMBL" id="GHG87815.1"/>
    </source>
</evidence>